<dbReference type="Proteomes" id="UP001215598">
    <property type="component" value="Unassembled WGS sequence"/>
</dbReference>
<feature type="compositionally biased region" description="Polar residues" evidence="1">
    <location>
        <begin position="87"/>
        <end position="97"/>
    </location>
</feature>
<accession>A0AAD7IAA4</accession>
<evidence type="ECO:0000256" key="2">
    <source>
        <dbReference type="SAM" id="SignalP"/>
    </source>
</evidence>
<keyword evidence="2" id="KW-0732">Signal</keyword>
<name>A0AAD7IAA4_9AGAR</name>
<organism evidence="3 4">
    <name type="scientific">Mycena metata</name>
    <dbReference type="NCBI Taxonomy" id="1033252"/>
    <lineage>
        <taxon>Eukaryota</taxon>
        <taxon>Fungi</taxon>
        <taxon>Dikarya</taxon>
        <taxon>Basidiomycota</taxon>
        <taxon>Agaricomycotina</taxon>
        <taxon>Agaricomycetes</taxon>
        <taxon>Agaricomycetidae</taxon>
        <taxon>Agaricales</taxon>
        <taxon>Marasmiineae</taxon>
        <taxon>Mycenaceae</taxon>
        <taxon>Mycena</taxon>
    </lineage>
</organism>
<evidence type="ECO:0000313" key="4">
    <source>
        <dbReference type="Proteomes" id="UP001215598"/>
    </source>
</evidence>
<proteinExistence type="predicted"/>
<dbReference type="AlphaFoldDB" id="A0AAD7IAA4"/>
<keyword evidence="4" id="KW-1185">Reference proteome</keyword>
<comment type="caution">
    <text evidence="3">The sequence shown here is derived from an EMBL/GenBank/DDBJ whole genome shotgun (WGS) entry which is preliminary data.</text>
</comment>
<feature type="signal peptide" evidence="2">
    <location>
        <begin position="1"/>
        <end position="20"/>
    </location>
</feature>
<feature type="region of interest" description="Disordered" evidence="1">
    <location>
        <begin position="193"/>
        <end position="213"/>
    </location>
</feature>
<dbReference type="EMBL" id="JARKIB010000111">
    <property type="protein sequence ID" value="KAJ7738597.1"/>
    <property type="molecule type" value="Genomic_DNA"/>
</dbReference>
<protein>
    <submittedName>
        <fullName evidence="3">Uncharacterized protein</fullName>
    </submittedName>
</protein>
<evidence type="ECO:0000256" key="1">
    <source>
        <dbReference type="SAM" id="MobiDB-lite"/>
    </source>
</evidence>
<reference evidence="3" key="1">
    <citation type="submission" date="2023-03" db="EMBL/GenBank/DDBJ databases">
        <title>Massive genome expansion in bonnet fungi (Mycena s.s.) driven by repeated elements and novel gene families across ecological guilds.</title>
        <authorList>
            <consortium name="Lawrence Berkeley National Laboratory"/>
            <person name="Harder C.B."/>
            <person name="Miyauchi S."/>
            <person name="Viragh M."/>
            <person name="Kuo A."/>
            <person name="Thoen E."/>
            <person name="Andreopoulos B."/>
            <person name="Lu D."/>
            <person name="Skrede I."/>
            <person name="Drula E."/>
            <person name="Henrissat B."/>
            <person name="Morin E."/>
            <person name="Kohler A."/>
            <person name="Barry K."/>
            <person name="LaButti K."/>
            <person name="Morin E."/>
            <person name="Salamov A."/>
            <person name="Lipzen A."/>
            <person name="Mereny Z."/>
            <person name="Hegedus B."/>
            <person name="Baldrian P."/>
            <person name="Stursova M."/>
            <person name="Weitz H."/>
            <person name="Taylor A."/>
            <person name="Grigoriev I.V."/>
            <person name="Nagy L.G."/>
            <person name="Martin F."/>
            <person name="Kauserud H."/>
        </authorList>
    </citation>
    <scope>NUCLEOTIDE SEQUENCE</scope>
    <source>
        <strain evidence="3">CBHHK182m</strain>
    </source>
</reference>
<feature type="region of interest" description="Disordered" evidence="1">
    <location>
        <begin position="79"/>
        <end position="107"/>
    </location>
</feature>
<evidence type="ECO:0000313" key="3">
    <source>
        <dbReference type="EMBL" id="KAJ7738597.1"/>
    </source>
</evidence>
<sequence length="213" mass="23424">MLCAHFGLLGSFRLFIPSKAASDQERDSSIDRLPCPHDGLRLPEMNGSCWEVKWSHRGDSASALMTLRRVPPLTVTWAHQSAPCPSKDQNAPSTPSNDHLHHPQPVMGSSWVLTSSRDSLAQQQYSHYGHGAPTPANLPGVDVRAVSTPNSQRGRIGSARICSRRFRHSGSRTRVRQRSGRADRGRRIRCIIATRHQSPSPSASQDPASMPGR</sequence>
<gene>
    <name evidence="3" type="ORF">B0H16DRAFT_93490</name>
</gene>
<feature type="compositionally biased region" description="Low complexity" evidence="1">
    <location>
        <begin position="197"/>
        <end position="213"/>
    </location>
</feature>
<feature type="chain" id="PRO_5042227634" evidence="2">
    <location>
        <begin position="21"/>
        <end position="213"/>
    </location>
</feature>